<dbReference type="SMART" id="SM00822">
    <property type="entry name" value="PKS_KR"/>
    <property type="match status" value="1"/>
</dbReference>
<dbReference type="FunFam" id="3.40.50.720:FF:000084">
    <property type="entry name" value="Short-chain dehydrogenase reductase"/>
    <property type="match status" value="1"/>
</dbReference>
<dbReference type="InterPro" id="IPR002347">
    <property type="entry name" value="SDR_fam"/>
</dbReference>
<dbReference type="PANTHER" id="PTHR43477">
    <property type="entry name" value="DIHYDROANTICAPSIN 7-DEHYDROGENASE"/>
    <property type="match status" value="1"/>
</dbReference>
<name>A0A2T2YEV7_9BACT</name>
<proteinExistence type="inferred from homology"/>
<dbReference type="SUPFAM" id="SSF51735">
    <property type="entry name" value="NAD(P)-binding Rossmann-fold domains"/>
    <property type="match status" value="1"/>
</dbReference>
<dbReference type="PRINTS" id="PR00081">
    <property type="entry name" value="GDHRDH"/>
</dbReference>
<keyword evidence="2" id="KW-0560">Oxidoreductase</keyword>
<gene>
    <name evidence="4" type="ORF">AHMF7605_11200</name>
</gene>
<evidence type="ECO:0000313" key="4">
    <source>
        <dbReference type="EMBL" id="PSR54047.1"/>
    </source>
</evidence>
<dbReference type="PRINTS" id="PR00080">
    <property type="entry name" value="SDRFAMILY"/>
</dbReference>
<dbReference type="OrthoDB" id="9788235at2"/>
<protein>
    <submittedName>
        <fullName evidence="4">Short-chain dehydrogenase</fullName>
    </submittedName>
</protein>
<comment type="similarity">
    <text evidence="1">Belongs to the short-chain dehydrogenases/reductases (SDR) family.</text>
</comment>
<dbReference type="InterPro" id="IPR036291">
    <property type="entry name" value="NAD(P)-bd_dom_sf"/>
</dbReference>
<keyword evidence="5" id="KW-1185">Reference proteome</keyword>
<dbReference type="Gene3D" id="3.40.50.720">
    <property type="entry name" value="NAD(P)-binding Rossmann-like Domain"/>
    <property type="match status" value="1"/>
</dbReference>
<dbReference type="AlphaFoldDB" id="A0A2T2YEV7"/>
<evidence type="ECO:0000256" key="2">
    <source>
        <dbReference type="ARBA" id="ARBA00023002"/>
    </source>
</evidence>
<dbReference type="CDD" id="cd05233">
    <property type="entry name" value="SDR_c"/>
    <property type="match status" value="1"/>
</dbReference>
<dbReference type="PANTHER" id="PTHR43477:SF1">
    <property type="entry name" value="DIHYDROANTICAPSIN 7-DEHYDROGENASE"/>
    <property type="match status" value="1"/>
</dbReference>
<dbReference type="InterPro" id="IPR057326">
    <property type="entry name" value="KR_dom"/>
</dbReference>
<organism evidence="4 5">
    <name type="scientific">Adhaeribacter arboris</name>
    <dbReference type="NCBI Taxonomy" id="2072846"/>
    <lineage>
        <taxon>Bacteria</taxon>
        <taxon>Pseudomonadati</taxon>
        <taxon>Bacteroidota</taxon>
        <taxon>Cytophagia</taxon>
        <taxon>Cytophagales</taxon>
        <taxon>Hymenobacteraceae</taxon>
        <taxon>Adhaeribacter</taxon>
    </lineage>
</organism>
<accession>A0A2T2YEV7</accession>
<dbReference type="RefSeq" id="WP_106929320.1">
    <property type="nucleotide sequence ID" value="NZ_PYFT01000001.1"/>
</dbReference>
<evidence type="ECO:0000259" key="3">
    <source>
        <dbReference type="SMART" id="SM00822"/>
    </source>
</evidence>
<dbReference type="Proteomes" id="UP000240357">
    <property type="component" value="Unassembled WGS sequence"/>
</dbReference>
<reference evidence="4 5" key="1">
    <citation type="submission" date="2018-03" db="EMBL/GenBank/DDBJ databases">
        <title>Adhaeribacter sp. HMF7605 Genome sequencing and assembly.</title>
        <authorList>
            <person name="Kang H."/>
            <person name="Kang J."/>
            <person name="Cha I."/>
            <person name="Kim H."/>
            <person name="Joh K."/>
        </authorList>
    </citation>
    <scope>NUCLEOTIDE SEQUENCE [LARGE SCALE GENOMIC DNA]</scope>
    <source>
        <strain evidence="4 5">HMF7605</strain>
    </source>
</reference>
<dbReference type="Pfam" id="PF13561">
    <property type="entry name" value="adh_short_C2"/>
    <property type="match status" value="1"/>
</dbReference>
<sequence length="260" mass="27386">MLHNKNIVIIGGTTGLGLSAAKAFLQQGAKVVAVGRHPETALLAQEELGSSGLVLTGDATNEDTAAQAIALCLEKWGRLDGLYHVAGGSGRSMGDGPLHEITLEGWQKTLDLNLTSVMLSNQAAIRAFREAKQGGTILNMGSVLGYSPAPRYFATHTYATAKAAIIGFSKSIAAYYAKENIRVNVIAPALVETPMAQRAAKDDAIMGYIQTKQPLDGGRIGKPEDLDEAACFFMSDSSRFTTGQVLAIDGGWSISDGQLS</sequence>
<dbReference type="InterPro" id="IPR051122">
    <property type="entry name" value="SDR_DHRS6-like"/>
</dbReference>
<feature type="domain" description="Ketoreductase" evidence="3">
    <location>
        <begin position="5"/>
        <end position="197"/>
    </location>
</feature>
<comment type="caution">
    <text evidence="4">The sequence shown here is derived from an EMBL/GenBank/DDBJ whole genome shotgun (WGS) entry which is preliminary data.</text>
</comment>
<dbReference type="GO" id="GO:0016491">
    <property type="term" value="F:oxidoreductase activity"/>
    <property type="evidence" value="ECO:0007669"/>
    <property type="project" value="UniProtKB-KW"/>
</dbReference>
<evidence type="ECO:0000313" key="5">
    <source>
        <dbReference type="Proteomes" id="UP000240357"/>
    </source>
</evidence>
<evidence type="ECO:0000256" key="1">
    <source>
        <dbReference type="ARBA" id="ARBA00006484"/>
    </source>
</evidence>
<dbReference type="EMBL" id="PYFT01000001">
    <property type="protein sequence ID" value="PSR54047.1"/>
    <property type="molecule type" value="Genomic_DNA"/>
</dbReference>